<evidence type="ECO:0000313" key="3">
    <source>
        <dbReference type="Proteomes" id="UP000077763"/>
    </source>
</evidence>
<sequence length="127" mass="14094">MFNLQKVKVMKTIKNLFLMLSVVAASMFGASAANAASCSGGWTYVSGVYEYNVNGTTYGYIYTVPEHNVLPAYTNYFVTYNKEALIQAKMALQNHQSLYLYGDSGTAACPTSGSYRYLGTLTYLYEY</sequence>
<gene>
    <name evidence="2" type="ORF">A1353_24300</name>
</gene>
<evidence type="ECO:0000256" key="1">
    <source>
        <dbReference type="SAM" id="SignalP"/>
    </source>
</evidence>
<dbReference type="Proteomes" id="UP000077763">
    <property type="component" value="Unassembled WGS sequence"/>
</dbReference>
<feature type="chain" id="PRO_5008067238" evidence="1">
    <location>
        <begin position="36"/>
        <end position="127"/>
    </location>
</feature>
<feature type="signal peptide" evidence="1">
    <location>
        <begin position="1"/>
        <end position="35"/>
    </location>
</feature>
<comment type="caution">
    <text evidence="2">The sequence shown here is derived from an EMBL/GenBank/DDBJ whole genome shotgun (WGS) entry which is preliminary data.</text>
</comment>
<reference evidence="2 3" key="1">
    <citation type="submission" date="2016-03" db="EMBL/GenBank/DDBJ databases">
        <authorList>
            <person name="Ploux O."/>
        </authorList>
    </citation>
    <scope>NUCLEOTIDE SEQUENCE [LARGE SCALE GENOMIC DNA]</scope>
    <source>
        <strain evidence="2 3">R-45371</strain>
    </source>
</reference>
<protein>
    <submittedName>
        <fullName evidence="2">Uncharacterized protein</fullName>
    </submittedName>
</protein>
<dbReference type="AlphaFoldDB" id="A0A177LRJ6"/>
<name>A0A177LRJ6_METMH</name>
<proteinExistence type="predicted"/>
<organism evidence="2 3">
    <name type="scientific">Methylomonas methanica</name>
    <dbReference type="NCBI Taxonomy" id="421"/>
    <lineage>
        <taxon>Bacteria</taxon>
        <taxon>Pseudomonadati</taxon>
        <taxon>Pseudomonadota</taxon>
        <taxon>Gammaproteobacteria</taxon>
        <taxon>Methylococcales</taxon>
        <taxon>Methylococcaceae</taxon>
        <taxon>Methylomonas</taxon>
    </lineage>
</organism>
<evidence type="ECO:0000313" key="2">
    <source>
        <dbReference type="EMBL" id="OAH96125.1"/>
    </source>
</evidence>
<dbReference type="EMBL" id="LUUH01000119">
    <property type="protein sequence ID" value="OAH96125.1"/>
    <property type="molecule type" value="Genomic_DNA"/>
</dbReference>
<accession>A0A177LRJ6</accession>
<keyword evidence="1" id="KW-0732">Signal</keyword>